<protein>
    <submittedName>
        <fullName evidence="2">Heat shock protein, Hsp20 family</fullName>
    </submittedName>
</protein>
<dbReference type="CDD" id="cd06464">
    <property type="entry name" value="ACD_sHsps-like"/>
    <property type="match status" value="1"/>
</dbReference>
<dbReference type="InterPro" id="IPR002068">
    <property type="entry name" value="A-crystallin/Hsp20_dom"/>
</dbReference>
<dbReference type="AlphaFoldDB" id="A0A1W1D6Q5"/>
<dbReference type="EMBL" id="FPHQ01000099">
    <property type="protein sequence ID" value="SFV76301.1"/>
    <property type="molecule type" value="Genomic_DNA"/>
</dbReference>
<dbReference type="PROSITE" id="PS01031">
    <property type="entry name" value="SHSP"/>
    <property type="match status" value="1"/>
</dbReference>
<dbReference type="InterPro" id="IPR031107">
    <property type="entry name" value="Small_HSP"/>
</dbReference>
<dbReference type="InterPro" id="IPR008978">
    <property type="entry name" value="HSP20-like_chaperone"/>
</dbReference>
<dbReference type="Gene3D" id="2.60.40.790">
    <property type="match status" value="1"/>
</dbReference>
<keyword evidence="2" id="KW-0346">Stress response</keyword>
<evidence type="ECO:0000259" key="1">
    <source>
        <dbReference type="PROSITE" id="PS01031"/>
    </source>
</evidence>
<sequence length="177" mass="19644">MSLSLMRPFAALDRVFEDFDRPLIQFDEGDWMPAVDIEESDKAYLVRAELPGVHKDDVHVVIENNVLTIKGEKRVEIEDTKRHRVERSYGSFVRSFTLPQTVKTHGIGAEFIDGVLSLTITKRAEAVHKQYEVPISCGCNSMNCDCGVTADRVEAEKSQTLGSRSCGCTAMNCGCGV</sequence>
<dbReference type="SUPFAM" id="SSF49764">
    <property type="entry name" value="HSP20-like chaperones"/>
    <property type="match status" value="1"/>
</dbReference>
<dbReference type="PANTHER" id="PTHR11527">
    <property type="entry name" value="HEAT-SHOCK PROTEIN 20 FAMILY MEMBER"/>
    <property type="match status" value="1"/>
</dbReference>
<organism evidence="2">
    <name type="scientific">hydrothermal vent metagenome</name>
    <dbReference type="NCBI Taxonomy" id="652676"/>
    <lineage>
        <taxon>unclassified sequences</taxon>
        <taxon>metagenomes</taxon>
        <taxon>ecological metagenomes</taxon>
    </lineage>
</organism>
<accession>A0A1W1D6Q5</accession>
<feature type="domain" description="SHSP" evidence="1">
    <location>
        <begin position="26"/>
        <end position="136"/>
    </location>
</feature>
<proteinExistence type="predicted"/>
<evidence type="ECO:0000313" key="2">
    <source>
        <dbReference type="EMBL" id="SFV76301.1"/>
    </source>
</evidence>
<reference evidence="2" key="1">
    <citation type="submission" date="2016-10" db="EMBL/GenBank/DDBJ databases">
        <authorList>
            <person name="de Groot N.N."/>
        </authorList>
    </citation>
    <scope>NUCLEOTIDE SEQUENCE</scope>
</reference>
<gene>
    <name evidence="2" type="ORF">MNB_SUP05-10-38</name>
</gene>
<dbReference type="Pfam" id="PF00011">
    <property type="entry name" value="HSP20"/>
    <property type="match status" value="1"/>
</dbReference>
<name>A0A1W1D6Q5_9ZZZZ</name>